<evidence type="ECO:0000313" key="3">
    <source>
        <dbReference type="Proteomes" id="UP000828251"/>
    </source>
</evidence>
<feature type="region of interest" description="Disordered" evidence="1">
    <location>
        <begin position="42"/>
        <end position="101"/>
    </location>
</feature>
<organism evidence="2 3">
    <name type="scientific">Gossypium stocksii</name>
    <dbReference type="NCBI Taxonomy" id="47602"/>
    <lineage>
        <taxon>Eukaryota</taxon>
        <taxon>Viridiplantae</taxon>
        <taxon>Streptophyta</taxon>
        <taxon>Embryophyta</taxon>
        <taxon>Tracheophyta</taxon>
        <taxon>Spermatophyta</taxon>
        <taxon>Magnoliopsida</taxon>
        <taxon>eudicotyledons</taxon>
        <taxon>Gunneridae</taxon>
        <taxon>Pentapetalae</taxon>
        <taxon>rosids</taxon>
        <taxon>malvids</taxon>
        <taxon>Malvales</taxon>
        <taxon>Malvaceae</taxon>
        <taxon>Malvoideae</taxon>
        <taxon>Gossypium</taxon>
    </lineage>
</organism>
<protein>
    <submittedName>
        <fullName evidence="2">Uncharacterized protein</fullName>
    </submittedName>
</protein>
<comment type="caution">
    <text evidence="2">The sequence shown here is derived from an EMBL/GenBank/DDBJ whole genome shotgun (WGS) entry which is preliminary data.</text>
</comment>
<gene>
    <name evidence="2" type="ORF">J1N35_004557</name>
</gene>
<keyword evidence="3" id="KW-1185">Reference proteome</keyword>
<evidence type="ECO:0000256" key="1">
    <source>
        <dbReference type="SAM" id="MobiDB-lite"/>
    </source>
</evidence>
<feature type="compositionally biased region" description="Basic and acidic residues" evidence="1">
    <location>
        <begin position="59"/>
        <end position="68"/>
    </location>
</feature>
<proteinExistence type="predicted"/>
<dbReference type="AlphaFoldDB" id="A0A9D4AG69"/>
<dbReference type="EMBL" id="JAIQCV010000002">
    <property type="protein sequence ID" value="KAH1121397.1"/>
    <property type="molecule type" value="Genomic_DNA"/>
</dbReference>
<name>A0A9D4AG69_9ROSI</name>
<accession>A0A9D4AG69</accession>
<dbReference type="Proteomes" id="UP000828251">
    <property type="component" value="Unassembled WGS sequence"/>
</dbReference>
<sequence length="128" mass="14400">MEKRDVALKRFLQNNFTKPMPIFPGFPKELQASIEDIVKPTEAEPGNTNLAAKEKKTKSHNEDIEKTESVYIETDNEGTEKETPTLAPPKDSTAAISSTSTEVMTEQYLKINCIIDEITKSDNKRRIA</sequence>
<reference evidence="2 3" key="1">
    <citation type="journal article" date="2021" name="Plant Biotechnol. J.">
        <title>Multi-omics assisted identification of the key and species-specific regulatory components of drought-tolerant mechanisms in Gossypium stocksii.</title>
        <authorList>
            <person name="Yu D."/>
            <person name="Ke L."/>
            <person name="Zhang D."/>
            <person name="Wu Y."/>
            <person name="Sun Y."/>
            <person name="Mei J."/>
            <person name="Sun J."/>
            <person name="Sun Y."/>
        </authorList>
    </citation>
    <scope>NUCLEOTIDE SEQUENCE [LARGE SCALE GENOMIC DNA]</scope>
    <source>
        <strain evidence="3">cv. E1</strain>
        <tissue evidence="2">Leaf</tissue>
    </source>
</reference>
<evidence type="ECO:0000313" key="2">
    <source>
        <dbReference type="EMBL" id="KAH1121397.1"/>
    </source>
</evidence>